<evidence type="ECO:0008006" key="3">
    <source>
        <dbReference type="Google" id="ProtNLM"/>
    </source>
</evidence>
<reference evidence="1 2" key="1">
    <citation type="journal article" date="2016" name="Nat. Commun.">
        <title>Extremotolerant tardigrade genome and improved radiotolerance of human cultured cells by tardigrade-unique protein.</title>
        <authorList>
            <person name="Hashimoto T."/>
            <person name="Horikawa D.D."/>
            <person name="Saito Y."/>
            <person name="Kuwahara H."/>
            <person name="Kozuka-Hata H."/>
            <person name="Shin-I T."/>
            <person name="Minakuchi Y."/>
            <person name="Ohishi K."/>
            <person name="Motoyama A."/>
            <person name="Aizu T."/>
            <person name="Enomoto A."/>
            <person name="Kondo K."/>
            <person name="Tanaka S."/>
            <person name="Hara Y."/>
            <person name="Koshikawa S."/>
            <person name="Sagara H."/>
            <person name="Miura T."/>
            <person name="Yokobori S."/>
            <person name="Miyagawa K."/>
            <person name="Suzuki Y."/>
            <person name="Kubo T."/>
            <person name="Oyama M."/>
            <person name="Kohara Y."/>
            <person name="Fujiyama A."/>
            <person name="Arakawa K."/>
            <person name="Katayama T."/>
            <person name="Toyoda A."/>
            <person name="Kunieda T."/>
        </authorList>
    </citation>
    <scope>NUCLEOTIDE SEQUENCE [LARGE SCALE GENOMIC DNA]</scope>
    <source>
        <strain evidence="1 2">YOKOZUNA-1</strain>
    </source>
</reference>
<dbReference type="EMBL" id="BDGG01000012">
    <property type="protein sequence ID" value="GAV05692.1"/>
    <property type="molecule type" value="Genomic_DNA"/>
</dbReference>
<dbReference type="InterPro" id="IPR047155">
    <property type="entry name" value="COMMD4/6/7/8"/>
</dbReference>
<keyword evidence="2" id="KW-1185">Reference proteome</keyword>
<proteinExistence type="predicted"/>
<accession>A0A1D1VW44</accession>
<evidence type="ECO:0000313" key="2">
    <source>
        <dbReference type="Proteomes" id="UP000186922"/>
    </source>
</evidence>
<protein>
    <recommendedName>
        <fullName evidence="3">COMM domain-containing protein</fullName>
    </recommendedName>
</protein>
<dbReference type="Proteomes" id="UP000186922">
    <property type="component" value="Unassembled WGS sequence"/>
</dbReference>
<gene>
    <name evidence="1" type="primary">RvY_15785</name>
    <name evidence="1" type="synonym">RvY_15785.1</name>
    <name evidence="1" type="ORF">RvY_15785-1</name>
</gene>
<dbReference type="AlphaFoldDB" id="A0A1D1VW44"/>
<dbReference type="PANTHER" id="PTHR16231:SF4">
    <property type="entry name" value="COMM DOMAIN-CONTAINING PROTEIN 4"/>
    <property type="match status" value="1"/>
</dbReference>
<dbReference type="Pfam" id="PF21672">
    <property type="entry name" value="COMM_HN"/>
    <property type="match status" value="1"/>
</dbReference>
<evidence type="ECO:0000313" key="1">
    <source>
        <dbReference type="EMBL" id="GAV05692.1"/>
    </source>
</evidence>
<dbReference type="STRING" id="947166.A0A1D1VW44"/>
<name>A0A1D1VW44_RAMVA</name>
<dbReference type="OrthoDB" id="284322at2759"/>
<organism evidence="1 2">
    <name type="scientific">Ramazzottius varieornatus</name>
    <name type="common">Water bear</name>
    <name type="synonym">Tardigrade</name>
    <dbReference type="NCBI Taxonomy" id="947166"/>
    <lineage>
        <taxon>Eukaryota</taxon>
        <taxon>Metazoa</taxon>
        <taxon>Ecdysozoa</taxon>
        <taxon>Tardigrada</taxon>
        <taxon>Eutardigrada</taxon>
        <taxon>Parachela</taxon>
        <taxon>Hypsibioidea</taxon>
        <taxon>Ramazzottiidae</taxon>
        <taxon>Ramazzottius</taxon>
    </lineage>
</organism>
<sequence length="208" mass="23276">MKFKFCGDLDCPDWALAAITSITRLSSVKFRQLSHEIGRMLCDETKNVIASRKICVDARLNLGDTKTVIAATEFFLSNAVTHKVNAEVFSNELQQLGFPKEHAAALTKVYQSDGQQLAHALEKSGFRVSKLLHTEWIPDIVLSECQDQSVTSSPGLILSMRIQGMDNEVTSHSFLISMSKLRILKHEVADMLQVVLVRAQSWFVLQIL</sequence>
<comment type="caution">
    <text evidence="1">The sequence shown here is derived from an EMBL/GenBank/DDBJ whole genome shotgun (WGS) entry which is preliminary data.</text>
</comment>
<dbReference type="PANTHER" id="PTHR16231">
    <property type="entry name" value="COMM DOMAIN-CONTAINING PROTEIN 4-8 FAMILY MEMBER"/>
    <property type="match status" value="1"/>
</dbReference>